<proteinExistence type="predicted"/>
<evidence type="ECO:0000313" key="2">
    <source>
        <dbReference type="EMBL" id="SDF80839.1"/>
    </source>
</evidence>
<dbReference type="Proteomes" id="UP000199519">
    <property type="component" value="Unassembled WGS sequence"/>
</dbReference>
<dbReference type="EMBL" id="FNBJ01000025">
    <property type="protein sequence ID" value="SDF80839.1"/>
    <property type="molecule type" value="Genomic_DNA"/>
</dbReference>
<evidence type="ECO:0000313" key="3">
    <source>
        <dbReference type="EMBL" id="SET09941.1"/>
    </source>
</evidence>
<name>A0A1I0BS93_9FIRM</name>
<dbReference type="InterPro" id="IPR012854">
    <property type="entry name" value="Cu_amine_oxidase-like_N"/>
</dbReference>
<dbReference type="EMBL" id="FOHG01000025">
    <property type="protein sequence ID" value="SET09941.1"/>
    <property type="molecule type" value="Genomic_DNA"/>
</dbReference>
<feature type="domain" description="Copper amine oxidase-like N-terminal" evidence="1">
    <location>
        <begin position="63"/>
        <end position="154"/>
    </location>
</feature>
<dbReference type="RefSeq" id="WP_089720482.1">
    <property type="nucleotide sequence ID" value="NZ_FNBJ01000025.1"/>
</dbReference>
<sequence length="1015" mass="118827">MKNLIILFLIIYFLFLISGLLFAQELEEDQLDIETSIVLLTLFDINREQIYKKDDFFELFYFSEEDYVLIPTNLIAPYLEVDINFNRELSLLTIEKEDREIKVDLIEREYLEHPEWNDRSPVIFGGEFYLAEKIFEYLTGYKITWNNALQELYIEGEFIEELTQEDIIDFEEEKRTYEKDERDILGDEVPAFQLSSVHYRVELSLEDLTFGDLSKKINGDLNFYGRIGNWAYYLNNDIIYNLNNEEIDYELDKVKLKYQENNILIIAGDHNLNLVNTMGRNEIQGLYFSMPDRLSYKVVPYTDLKIKVNKGDQLSLFINSRLVEKEDIKADGEYTFKNIELRASYLNKIEILKINAAGEEEKKIRYLAGSSDILRPQTREIELMAGRYRDDSYSGEDWEGYFGAFRSSYAVTENVSAYLETAVYNQDLSTNSSFEDEVLSSITGLALRVSDRVVINLDWLIAGQFDNLESGAQAELLYSFLKGYIRGLYLYIPPTTAEYMEKDEGEDKSITLRLDLTDSISISPRVGQKNTLGDRLDETDYYIFRIIHNPNWRNYNSIFVSYEENREDYYFRDQNNQIYTFIGNEIRKGIGLENNIYGSTFRTSSNLAYYDNDLTISNFIQDNYQDYEAEIDVYKRFGSYFLISLSYDGEQQRDDNGLRYYDRTYDGQLRLSFAERASLTLGSKRKKEESEERIEEEDFLRLNYYFNREFSLTGELKDYHSEFLEDYQSLSLSGNYYFADNPGYIRLYAEYIVPENGEAGTSFGAIYDIVRDDESEIKIEARREYSDFINNKYEDFAAISYSHAISFIGNQQHQTRFTDFEPRPIVAGYAYLDQNYNGQMDEGEKRLADIPMRLGSMMTVSDQTGFFIFKPYFNDLYLLNFDYRNLIADYTPVTESILVRVKDNQNVSQNFGVTINGTVSGRVFIDKNADGDKDDNEDYLMWAGIELEGLNKKDYTNQRGEFYFQNVPLGYHPLLVLKDSLPTGTRPLKGYKQNIFITEDQLDHHNIDIPIVYGD</sequence>
<dbReference type="Proteomes" id="UP000198612">
    <property type="component" value="Unassembled WGS sequence"/>
</dbReference>
<dbReference type="Pfam" id="PF07833">
    <property type="entry name" value="Cu_amine_oxidN1"/>
    <property type="match status" value="1"/>
</dbReference>
<dbReference type="SUPFAM" id="SSF117074">
    <property type="entry name" value="Hypothetical protein PA1324"/>
    <property type="match status" value="2"/>
</dbReference>
<gene>
    <name evidence="2" type="ORF">SAMN04488598_12529</name>
    <name evidence="3" type="ORF">SAMN04515652_12529</name>
</gene>
<dbReference type="AlphaFoldDB" id="A0A1I0BS93"/>
<protein>
    <submittedName>
        <fullName evidence="3">Copper amine oxidase N-terminal domain-containing protein</fullName>
    </submittedName>
</protein>
<organism evidence="3 4">
    <name type="scientific">Halanaerobium congolense</name>
    <dbReference type="NCBI Taxonomy" id="54121"/>
    <lineage>
        <taxon>Bacteria</taxon>
        <taxon>Bacillati</taxon>
        <taxon>Bacillota</taxon>
        <taxon>Clostridia</taxon>
        <taxon>Halanaerobiales</taxon>
        <taxon>Halanaerobiaceae</taxon>
        <taxon>Halanaerobium</taxon>
    </lineage>
</organism>
<keyword evidence="5" id="KW-1185">Reference proteome</keyword>
<evidence type="ECO:0000313" key="4">
    <source>
        <dbReference type="Proteomes" id="UP000198612"/>
    </source>
</evidence>
<evidence type="ECO:0000313" key="5">
    <source>
        <dbReference type="Proteomes" id="UP000199519"/>
    </source>
</evidence>
<accession>A0A1I0BS93</accession>
<reference evidence="4 5" key="1">
    <citation type="submission" date="2016-10" db="EMBL/GenBank/DDBJ databases">
        <authorList>
            <person name="Varghese N."/>
            <person name="Submissions S."/>
        </authorList>
    </citation>
    <scope>NUCLEOTIDE SEQUENCE [LARGE SCALE GENOMIC DNA]</scope>
    <source>
        <strain evidence="2 5">WG2</strain>
        <strain evidence="3 4">WG5</strain>
    </source>
</reference>
<evidence type="ECO:0000259" key="1">
    <source>
        <dbReference type="Pfam" id="PF07833"/>
    </source>
</evidence>